<dbReference type="KEGG" id="cmi:CMM_1640"/>
<feature type="compositionally biased region" description="Low complexity" evidence="1">
    <location>
        <begin position="408"/>
        <end position="417"/>
    </location>
</feature>
<accession>A5CRI3</accession>
<feature type="transmembrane region" description="Helical" evidence="2">
    <location>
        <begin position="375"/>
        <end position="397"/>
    </location>
</feature>
<keyword evidence="2" id="KW-0472">Membrane</keyword>
<gene>
    <name evidence="4" type="primary">pknD</name>
    <name evidence="4" type="ordered locus">CMM_1640</name>
</gene>
<reference evidence="4 5" key="1">
    <citation type="journal article" date="2008" name="J. Bacteriol.">
        <title>The genome sequence of the tomato-pathogenic actinomycete Clavibacter michiganensis subsp. michiganensis NCPPB382 reveals a large island involved in pathogenicity.</title>
        <authorList>
            <person name="Gartemann K.H."/>
            <person name="Abt B."/>
            <person name="Bekel T."/>
            <person name="Burger A."/>
            <person name="Engemann J."/>
            <person name="Flugel M."/>
            <person name="Gaigalat L."/>
            <person name="Goesmann A."/>
            <person name="Grafen I."/>
            <person name="Kalinowski J."/>
            <person name="Kaup O."/>
            <person name="Kirchner O."/>
            <person name="Krause L."/>
            <person name="Linke B."/>
            <person name="McHardy A."/>
            <person name="Meyer F."/>
            <person name="Pohle S."/>
            <person name="Ruckert C."/>
            <person name="Schneiker S."/>
            <person name="Zellermann E.M."/>
            <person name="Puhler A."/>
            <person name="Eichenlaub R."/>
            <person name="Kaiser O."/>
            <person name="Bartels D."/>
        </authorList>
    </citation>
    <scope>NUCLEOTIDE SEQUENCE [LARGE SCALE GENOMIC DNA]</scope>
    <source>
        <strain evidence="4 5">NCPPB 382</strain>
    </source>
</reference>
<dbReference type="PROSITE" id="PS50011">
    <property type="entry name" value="PROTEIN_KINASE_DOM"/>
    <property type="match status" value="1"/>
</dbReference>
<feature type="domain" description="Protein kinase" evidence="3">
    <location>
        <begin position="59"/>
        <end position="349"/>
    </location>
</feature>
<feature type="region of interest" description="Disordered" evidence="1">
    <location>
        <begin position="520"/>
        <end position="540"/>
    </location>
</feature>
<feature type="compositionally biased region" description="Low complexity" evidence="1">
    <location>
        <begin position="424"/>
        <end position="439"/>
    </location>
</feature>
<keyword evidence="2" id="KW-0812">Transmembrane</keyword>
<protein>
    <submittedName>
        <fullName evidence="4">Serine/threonine protein kinase</fullName>
        <ecNumber evidence="4">2.7.1.-</ecNumber>
    </submittedName>
</protein>
<proteinExistence type="predicted"/>
<feature type="compositionally biased region" description="Basic and acidic residues" evidence="1">
    <location>
        <begin position="17"/>
        <end position="27"/>
    </location>
</feature>
<evidence type="ECO:0000313" key="4">
    <source>
        <dbReference type="EMBL" id="CAN01692.1"/>
    </source>
</evidence>
<dbReference type="SMART" id="SM00220">
    <property type="entry name" value="S_TKc"/>
    <property type="match status" value="1"/>
</dbReference>
<dbReference type="Pfam" id="PF00069">
    <property type="entry name" value="Pkinase"/>
    <property type="match status" value="1"/>
</dbReference>
<dbReference type="SUPFAM" id="SSF56112">
    <property type="entry name" value="Protein kinase-like (PK-like)"/>
    <property type="match status" value="1"/>
</dbReference>
<dbReference type="InterPro" id="IPR011009">
    <property type="entry name" value="Kinase-like_dom_sf"/>
</dbReference>
<evidence type="ECO:0000259" key="3">
    <source>
        <dbReference type="PROSITE" id="PS50011"/>
    </source>
</evidence>
<dbReference type="HOGENOM" id="CLU_558721_0_0_11"/>
<dbReference type="AlphaFoldDB" id="A5CRI3"/>
<feature type="region of interest" description="Disordered" evidence="1">
    <location>
        <begin position="291"/>
        <end position="347"/>
    </location>
</feature>
<sequence length="562" mass="57855">MPDGSAQPHVGPLRGRGRGEGPRRETIDGGSGASTALTPRRTRSRAADTATAGSTVAGYRLVRLIGKGMRCEVHLARPCRAADASAGVTDNVAVKIVPRTERSRGEAEILALQAVTSDHVVELRDVATLSDGSLCIVQSLGTRGTAAALLGRRGSLTPGETVTLVASVLRGLGDLHDVGIAHGAVDLTHVVIDATGRPLLGGLGSSRLVAGEAGEEGIRGVDPVDQDLGRVARIVQALRDPGDAHGRASNDRWLAWLALLDGTIHGESDLSAHDLADRLLDVADAAPLADAGAARHEEDADRALSHGAIPLDARPDTVSGRAEHATGPRRAPRPFSRSRGSAHRRHRAARAAWAHDVDARLTSVRSELVSVRPRIWALGASALLLLIAGVVAVPLLTGPARGATEVRTSTPSTAAPADAGFDVDASAAPDGDASPGPDADAARSPDPDIAAPALLRLRAACLHHADAACVSDVDEAGSAVDDADRSTIASGGSASPDGAALHVDDALGPARRLGDTALFELRPGSDTPAARAAESAPERRPASLLIVRGEAGWRIRDLMDDR</sequence>
<dbReference type="GO" id="GO:0005524">
    <property type="term" value="F:ATP binding"/>
    <property type="evidence" value="ECO:0007669"/>
    <property type="project" value="InterPro"/>
</dbReference>
<feature type="compositionally biased region" description="Basic and acidic residues" evidence="1">
    <location>
        <begin position="293"/>
        <end position="304"/>
    </location>
</feature>
<dbReference type="Proteomes" id="UP000001564">
    <property type="component" value="Chromosome"/>
</dbReference>
<keyword evidence="4" id="KW-0808">Transferase</keyword>
<keyword evidence="5" id="KW-1185">Reference proteome</keyword>
<dbReference type="Gene3D" id="1.10.510.10">
    <property type="entry name" value="Transferase(Phosphotransferase) domain 1"/>
    <property type="match status" value="1"/>
</dbReference>
<dbReference type="EMBL" id="AM711867">
    <property type="protein sequence ID" value="CAN01692.1"/>
    <property type="molecule type" value="Genomic_DNA"/>
</dbReference>
<keyword evidence="2" id="KW-1133">Transmembrane helix</keyword>
<evidence type="ECO:0000256" key="2">
    <source>
        <dbReference type="SAM" id="Phobius"/>
    </source>
</evidence>
<feature type="region of interest" description="Disordered" evidence="1">
    <location>
        <begin position="402"/>
        <end position="447"/>
    </location>
</feature>
<dbReference type="eggNOG" id="COG0515">
    <property type="taxonomic scope" value="Bacteria"/>
</dbReference>
<dbReference type="GO" id="GO:0004674">
    <property type="term" value="F:protein serine/threonine kinase activity"/>
    <property type="evidence" value="ECO:0007669"/>
    <property type="project" value="UniProtKB-KW"/>
</dbReference>
<name>A5CRI3_CLAM3</name>
<dbReference type="EC" id="2.7.1.-" evidence="4"/>
<keyword evidence="4" id="KW-0418">Kinase</keyword>
<feature type="region of interest" description="Disordered" evidence="1">
    <location>
        <begin position="1"/>
        <end position="50"/>
    </location>
</feature>
<dbReference type="InterPro" id="IPR000719">
    <property type="entry name" value="Prot_kinase_dom"/>
</dbReference>
<evidence type="ECO:0000313" key="5">
    <source>
        <dbReference type="Proteomes" id="UP000001564"/>
    </source>
</evidence>
<organism evidence="4 5">
    <name type="scientific">Clavibacter michiganensis subsp. michiganensis (strain NCPPB 382)</name>
    <dbReference type="NCBI Taxonomy" id="443906"/>
    <lineage>
        <taxon>Bacteria</taxon>
        <taxon>Bacillati</taxon>
        <taxon>Actinomycetota</taxon>
        <taxon>Actinomycetes</taxon>
        <taxon>Micrococcales</taxon>
        <taxon>Microbacteriaceae</taxon>
        <taxon>Clavibacter</taxon>
    </lineage>
</organism>
<evidence type="ECO:0000256" key="1">
    <source>
        <dbReference type="SAM" id="MobiDB-lite"/>
    </source>
</evidence>
<keyword evidence="4" id="KW-0723">Serine/threonine-protein kinase</keyword>